<dbReference type="EMBL" id="CAMKVN010013525">
    <property type="protein sequence ID" value="CAI2196034.1"/>
    <property type="molecule type" value="Genomic_DNA"/>
</dbReference>
<dbReference type="AlphaFoldDB" id="A0A9W4X1W8"/>
<keyword evidence="2" id="KW-1185">Reference proteome</keyword>
<accession>A0A9W4X1W8</accession>
<reference evidence="1" key="1">
    <citation type="submission" date="2022-08" db="EMBL/GenBank/DDBJ databases">
        <authorList>
            <person name="Kallberg Y."/>
            <person name="Tangrot J."/>
            <person name="Rosling A."/>
        </authorList>
    </citation>
    <scope>NUCLEOTIDE SEQUENCE</scope>
    <source>
        <strain evidence="1">Wild A</strain>
    </source>
</reference>
<gene>
    <name evidence="1" type="ORF">FWILDA_LOCUS17375</name>
</gene>
<protein>
    <submittedName>
        <fullName evidence="1">18263_t:CDS:1</fullName>
    </submittedName>
</protein>
<feature type="non-terminal residue" evidence="1">
    <location>
        <position position="62"/>
    </location>
</feature>
<evidence type="ECO:0000313" key="2">
    <source>
        <dbReference type="Proteomes" id="UP001153678"/>
    </source>
</evidence>
<name>A0A9W4X1W8_9GLOM</name>
<proteinExistence type="predicted"/>
<sequence>EDLPYFSWISYRKTLSNETKAKVEILQSLGFRVESTHRIELHRRHPYVVILDEINVIIRQMS</sequence>
<organism evidence="1 2">
    <name type="scientific">Funneliformis geosporum</name>
    <dbReference type="NCBI Taxonomy" id="1117311"/>
    <lineage>
        <taxon>Eukaryota</taxon>
        <taxon>Fungi</taxon>
        <taxon>Fungi incertae sedis</taxon>
        <taxon>Mucoromycota</taxon>
        <taxon>Glomeromycotina</taxon>
        <taxon>Glomeromycetes</taxon>
        <taxon>Glomerales</taxon>
        <taxon>Glomeraceae</taxon>
        <taxon>Funneliformis</taxon>
    </lineage>
</organism>
<feature type="non-terminal residue" evidence="1">
    <location>
        <position position="1"/>
    </location>
</feature>
<evidence type="ECO:0000313" key="1">
    <source>
        <dbReference type="EMBL" id="CAI2196034.1"/>
    </source>
</evidence>
<comment type="caution">
    <text evidence="1">The sequence shown here is derived from an EMBL/GenBank/DDBJ whole genome shotgun (WGS) entry which is preliminary data.</text>
</comment>
<dbReference type="Proteomes" id="UP001153678">
    <property type="component" value="Unassembled WGS sequence"/>
</dbReference>
<dbReference type="OrthoDB" id="2423942at2759"/>